<reference evidence="2" key="1">
    <citation type="submission" date="2024-07" db="EMBL/GenBank/DDBJ databases">
        <title>Identification and characteristics of a novel species of coltsfoot's symbiotic bacteria.</title>
        <authorList>
            <person name="Juszczyk A."/>
            <person name="Jasielczuk I."/>
            <person name="Gurgul A."/>
            <person name="Rogala M."/>
            <person name="Kowalczyk A."/>
            <person name="Szmatola T."/>
            <person name="Kosecka-Strojek M."/>
            <person name="Arent Z."/>
            <person name="Latowski D."/>
        </authorList>
    </citation>
    <scope>NUCLEOTIDE SEQUENCE</scope>
    <source>
        <strain evidence="2">Hg7Tf</strain>
    </source>
</reference>
<sequence length="172" mass="18445">MNELQTLHEAITATIKSAMPQLQIVDAYAMAAQDTALPALFHSIAGLKPGVDPGDGRSCIVAIIDARILVDASLAQASLQAATLATQLTVLLRKQFWDLDFVEEAKNVQGLPVQAAPGALHPVSWVVQWEQPLHLGDPQWPWPDEPGPIAFAFSPDTGPGHEGGYQTPEELP</sequence>
<feature type="region of interest" description="Disordered" evidence="1">
    <location>
        <begin position="145"/>
        <end position="172"/>
    </location>
</feature>
<dbReference type="RefSeq" id="WP_280042448.1">
    <property type="nucleotide sequence ID" value="NZ_CP162607.1"/>
</dbReference>
<name>A0AB39HXR9_9PSED</name>
<dbReference type="AlphaFoldDB" id="A0AB39HXR9"/>
<proteinExistence type="predicted"/>
<accession>A0AB39HXR9</accession>
<organism evidence="2">
    <name type="scientific">Pseudomonas sp. Hg7Tf</name>
    <dbReference type="NCBI Taxonomy" id="3236988"/>
    <lineage>
        <taxon>Bacteria</taxon>
        <taxon>Pseudomonadati</taxon>
        <taxon>Pseudomonadota</taxon>
        <taxon>Gammaproteobacteria</taxon>
        <taxon>Pseudomonadales</taxon>
        <taxon>Pseudomonadaceae</taxon>
        <taxon>Pseudomonas</taxon>
    </lineage>
</organism>
<evidence type="ECO:0008006" key="3">
    <source>
        <dbReference type="Google" id="ProtNLM"/>
    </source>
</evidence>
<gene>
    <name evidence="2" type="ORF">AB4Y39_15865</name>
</gene>
<evidence type="ECO:0000256" key="1">
    <source>
        <dbReference type="SAM" id="MobiDB-lite"/>
    </source>
</evidence>
<dbReference type="EMBL" id="CP162607">
    <property type="protein sequence ID" value="XDK35183.1"/>
    <property type="molecule type" value="Genomic_DNA"/>
</dbReference>
<evidence type="ECO:0000313" key="2">
    <source>
        <dbReference type="EMBL" id="XDK35183.1"/>
    </source>
</evidence>
<protein>
    <recommendedName>
        <fullName evidence="3">Phage protein</fullName>
    </recommendedName>
</protein>